<sequence length="217" mass="23330">MGADQLSPARLAVRGQRPQQKQAATGDRKTLTYPKQVSIGLTRPDCPSFIIAIVSSDPSKAHLIAFGKAELKSDTHKAMGLSFNDGSSVDDENVLALTNLTDQGPTLRGLENLGSAPGLAIVGEHSGAFGMTLGSARGVLPSARRAIRIRRILTRRLPKPEHSRALPGFWGPRRVGGRPGRVYCDAENSRTADSRYKIVTLGPLRQVASSSIYHPRT</sequence>
<protein>
    <submittedName>
        <fullName evidence="1">Uncharacterized protein</fullName>
    </submittedName>
</protein>
<accession>L8WT19</accession>
<reference evidence="1 2" key="1">
    <citation type="journal article" date="2013" name="Nat. Commun.">
        <title>The evolution and pathogenic mechanisms of the rice sheath blight pathogen.</title>
        <authorList>
            <person name="Zheng A."/>
            <person name="Lin R."/>
            <person name="Xu L."/>
            <person name="Qin P."/>
            <person name="Tang C."/>
            <person name="Ai P."/>
            <person name="Zhang D."/>
            <person name="Liu Y."/>
            <person name="Sun Z."/>
            <person name="Feng H."/>
            <person name="Wang Y."/>
            <person name="Chen Y."/>
            <person name="Liang X."/>
            <person name="Fu R."/>
            <person name="Li Q."/>
            <person name="Zhang J."/>
            <person name="Yu X."/>
            <person name="Xie Z."/>
            <person name="Ding L."/>
            <person name="Guan P."/>
            <person name="Tang J."/>
            <person name="Liang Y."/>
            <person name="Wang S."/>
            <person name="Deng Q."/>
            <person name="Li S."/>
            <person name="Zhu J."/>
            <person name="Wang L."/>
            <person name="Liu H."/>
            <person name="Li P."/>
        </authorList>
    </citation>
    <scope>NUCLEOTIDE SEQUENCE [LARGE SCALE GENOMIC DNA]</scope>
    <source>
        <strain evidence="2">AG-1 IA</strain>
    </source>
</reference>
<comment type="caution">
    <text evidence="1">The sequence shown here is derived from an EMBL/GenBank/DDBJ whole genome shotgun (WGS) entry which is preliminary data.</text>
</comment>
<dbReference type="AlphaFoldDB" id="L8WT19"/>
<keyword evidence="2" id="KW-1185">Reference proteome</keyword>
<dbReference type="EMBL" id="AFRT01001732">
    <property type="protein sequence ID" value="ELU39534.1"/>
    <property type="molecule type" value="Genomic_DNA"/>
</dbReference>
<name>L8WT19_THACA</name>
<dbReference type="Proteomes" id="UP000011668">
    <property type="component" value="Unassembled WGS sequence"/>
</dbReference>
<proteinExistence type="predicted"/>
<dbReference type="HOGENOM" id="CLU_1273029_0_0_1"/>
<evidence type="ECO:0000313" key="1">
    <source>
        <dbReference type="EMBL" id="ELU39534.1"/>
    </source>
</evidence>
<gene>
    <name evidence="1" type="ORF">AG1IA_06440</name>
</gene>
<organism evidence="1 2">
    <name type="scientific">Thanatephorus cucumeris (strain AG1-IA)</name>
    <name type="common">Rice sheath blight fungus</name>
    <name type="synonym">Rhizoctonia solani</name>
    <dbReference type="NCBI Taxonomy" id="983506"/>
    <lineage>
        <taxon>Eukaryota</taxon>
        <taxon>Fungi</taxon>
        <taxon>Dikarya</taxon>
        <taxon>Basidiomycota</taxon>
        <taxon>Agaricomycotina</taxon>
        <taxon>Agaricomycetes</taxon>
        <taxon>Cantharellales</taxon>
        <taxon>Ceratobasidiaceae</taxon>
        <taxon>Rhizoctonia</taxon>
        <taxon>Rhizoctonia solani AG-1</taxon>
    </lineage>
</organism>
<evidence type="ECO:0000313" key="2">
    <source>
        <dbReference type="Proteomes" id="UP000011668"/>
    </source>
</evidence>